<dbReference type="Pfam" id="PF03695">
    <property type="entry name" value="UPF0149"/>
    <property type="match status" value="1"/>
</dbReference>
<dbReference type="EMBL" id="JACIEB010000009">
    <property type="protein sequence ID" value="MBB3983437.1"/>
    <property type="molecule type" value="Genomic_DNA"/>
</dbReference>
<keyword evidence="2" id="KW-1185">Reference proteome</keyword>
<dbReference type="AlphaFoldDB" id="A0A7W6DIL4"/>
<evidence type="ECO:0000313" key="1">
    <source>
        <dbReference type="EMBL" id="MBB3983437.1"/>
    </source>
</evidence>
<dbReference type="Proteomes" id="UP000552757">
    <property type="component" value="Unassembled WGS sequence"/>
</dbReference>
<comment type="caution">
    <text evidence="1">The sequence shown here is derived from an EMBL/GenBank/DDBJ whole genome shotgun (WGS) entry which is preliminary data.</text>
</comment>
<dbReference type="InterPro" id="IPR004027">
    <property type="entry name" value="SEC_C_motif"/>
</dbReference>
<protein>
    <submittedName>
        <fullName evidence="1">Uncharacterized protein YecA (UPF0149 family)</fullName>
    </submittedName>
</protein>
<organism evidence="1 2">
    <name type="scientific">Sphingobium fontiphilum</name>
    <dbReference type="NCBI Taxonomy" id="944425"/>
    <lineage>
        <taxon>Bacteria</taxon>
        <taxon>Pseudomonadati</taxon>
        <taxon>Pseudomonadota</taxon>
        <taxon>Alphaproteobacteria</taxon>
        <taxon>Sphingomonadales</taxon>
        <taxon>Sphingomonadaceae</taxon>
        <taxon>Sphingobium</taxon>
    </lineage>
</organism>
<sequence length="111" mass="12043">MWIDGFAAAMKLAPAGWNRIRASDDAGAKAALAGIIELAAVSDGPIQPDEDEQKHWDQQATAFIPIWVQMLHEWRLENDANKPSAGHAKVGRNDPCPCGSGKKYKKCCGLN</sequence>
<dbReference type="PANTHER" id="PTHR33747">
    <property type="entry name" value="UPF0225 PROTEIN SCO1677"/>
    <property type="match status" value="1"/>
</dbReference>
<evidence type="ECO:0000313" key="2">
    <source>
        <dbReference type="Proteomes" id="UP000552757"/>
    </source>
</evidence>
<dbReference type="PANTHER" id="PTHR33747:SF1">
    <property type="entry name" value="ADENYLATE CYCLASE-ASSOCIATED CAP C-TERMINAL DOMAIN-CONTAINING PROTEIN"/>
    <property type="match status" value="1"/>
</dbReference>
<proteinExistence type="predicted"/>
<name>A0A7W6DIL4_9SPHN</name>
<reference evidence="1 2" key="1">
    <citation type="submission" date="2020-08" db="EMBL/GenBank/DDBJ databases">
        <title>Genomic Encyclopedia of Type Strains, Phase IV (KMG-IV): sequencing the most valuable type-strain genomes for metagenomic binning, comparative biology and taxonomic classification.</title>
        <authorList>
            <person name="Goeker M."/>
        </authorList>
    </citation>
    <scope>NUCLEOTIDE SEQUENCE [LARGE SCALE GENOMIC DNA]</scope>
    <source>
        <strain evidence="1 2">DSM 29348</strain>
    </source>
</reference>
<gene>
    <name evidence="1" type="ORF">GGR44_003128</name>
</gene>
<dbReference type="SUPFAM" id="SSF103642">
    <property type="entry name" value="Sec-C motif"/>
    <property type="match status" value="1"/>
</dbReference>
<dbReference type="Pfam" id="PF02810">
    <property type="entry name" value="SEC-C"/>
    <property type="match status" value="1"/>
</dbReference>
<dbReference type="InterPro" id="IPR011978">
    <property type="entry name" value="YgfB-like"/>
</dbReference>
<dbReference type="Gene3D" id="3.10.450.50">
    <property type="match status" value="1"/>
</dbReference>
<accession>A0A7W6DIL4</accession>